<organism evidence="1 2">
    <name type="scientific">Ameca splendens</name>
    <dbReference type="NCBI Taxonomy" id="208324"/>
    <lineage>
        <taxon>Eukaryota</taxon>
        <taxon>Metazoa</taxon>
        <taxon>Chordata</taxon>
        <taxon>Craniata</taxon>
        <taxon>Vertebrata</taxon>
        <taxon>Euteleostomi</taxon>
        <taxon>Actinopterygii</taxon>
        <taxon>Neopterygii</taxon>
        <taxon>Teleostei</taxon>
        <taxon>Neoteleostei</taxon>
        <taxon>Acanthomorphata</taxon>
        <taxon>Ovalentaria</taxon>
        <taxon>Atherinomorphae</taxon>
        <taxon>Cyprinodontiformes</taxon>
        <taxon>Goodeidae</taxon>
        <taxon>Ameca</taxon>
    </lineage>
</organism>
<gene>
    <name evidence="1" type="ORF">AMECASPLE_007536</name>
</gene>
<keyword evidence="2" id="KW-1185">Reference proteome</keyword>
<proteinExistence type="predicted"/>
<sequence length="138" mass="15721">MPPGFLCSALPTSDIRLDSDFWTSTLLLPPDYRSLPNPCIRLPESASLFMTLLLCPDRRFKPLPRILSHDSASPALIQFLSPDYRTLLSHSEYKPESPCDVVLLSQDHHTKELKFSFLISQRVLKRFVAFILSLSLFS</sequence>
<reference evidence="1 2" key="1">
    <citation type="submission" date="2021-06" db="EMBL/GenBank/DDBJ databases">
        <authorList>
            <person name="Palmer J.M."/>
        </authorList>
    </citation>
    <scope>NUCLEOTIDE SEQUENCE [LARGE SCALE GENOMIC DNA]</scope>
    <source>
        <strain evidence="1 2">AS_MEX2019</strain>
        <tissue evidence="1">Muscle</tissue>
    </source>
</reference>
<comment type="caution">
    <text evidence="1">The sequence shown here is derived from an EMBL/GenBank/DDBJ whole genome shotgun (WGS) entry which is preliminary data.</text>
</comment>
<evidence type="ECO:0000313" key="1">
    <source>
        <dbReference type="EMBL" id="MEQ2286944.1"/>
    </source>
</evidence>
<dbReference type="Proteomes" id="UP001469553">
    <property type="component" value="Unassembled WGS sequence"/>
</dbReference>
<evidence type="ECO:0000313" key="2">
    <source>
        <dbReference type="Proteomes" id="UP001469553"/>
    </source>
</evidence>
<feature type="non-terminal residue" evidence="1">
    <location>
        <position position="138"/>
    </location>
</feature>
<protein>
    <submittedName>
        <fullName evidence="1">Uncharacterized protein</fullName>
    </submittedName>
</protein>
<accession>A0ABV0XZK1</accession>
<name>A0ABV0XZK1_9TELE</name>
<dbReference type="EMBL" id="JAHRIP010019195">
    <property type="protein sequence ID" value="MEQ2286944.1"/>
    <property type="molecule type" value="Genomic_DNA"/>
</dbReference>